<dbReference type="RefSeq" id="WP_252472018.1">
    <property type="nucleotide sequence ID" value="NZ_JALBWM010000131.1"/>
</dbReference>
<name>A0A9X2EVU0_9GAMM</name>
<dbReference type="InterPro" id="IPR019708">
    <property type="entry name" value="Phage_HP1_Orf24"/>
</dbReference>
<sequence>MSKLSGRDIDTMIGSYRVNIEEVSLSIEDGTSTTKTRGVPDGFIEGDVSASGEIKLNTGQFQIIVEAAKEAGSFRDLPNFDLVYNAESTDESINVEAFDCKLSLSDVLSANQSNERLMHTIKYEVTGREFVNINGVPYLRSEEIERLN</sequence>
<dbReference type="Pfam" id="PF10772">
    <property type="entry name" value="Phage_HP1_Orf24"/>
    <property type="match status" value="1"/>
</dbReference>
<dbReference type="AlphaFoldDB" id="A0A9X2EVU0"/>
<comment type="caution">
    <text evidence="1">The sequence shown here is derived from an EMBL/GenBank/DDBJ whole genome shotgun (WGS) entry which is preliminary data.</text>
</comment>
<keyword evidence="2" id="KW-1185">Reference proteome</keyword>
<protein>
    <submittedName>
        <fullName evidence="1">DUF2597 family protein</fullName>
    </submittedName>
</protein>
<proteinExistence type="predicted"/>
<accession>A0A9X2EVU0</accession>
<reference evidence="1" key="1">
    <citation type="journal article" date="2022" name="Arch. Microbiol.">
        <title>Microbulbifer okhotskensis sp. nov., isolated from a deep bottom sediment of the Okhotsk Sea.</title>
        <authorList>
            <person name="Romanenko L."/>
            <person name="Kurilenko V."/>
            <person name="Otstavnykh N."/>
            <person name="Velansky P."/>
            <person name="Isaeva M."/>
            <person name="Mikhailov V."/>
        </authorList>
    </citation>
    <scope>NUCLEOTIDE SEQUENCE</scope>
    <source>
        <strain evidence="1">OS29</strain>
    </source>
</reference>
<gene>
    <name evidence="1" type="ORF">MO867_18835</name>
</gene>
<evidence type="ECO:0000313" key="1">
    <source>
        <dbReference type="EMBL" id="MCO1336393.1"/>
    </source>
</evidence>
<organism evidence="1 2">
    <name type="scientific">Microbulbifer okhotskensis</name>
    <dbReference type="NCBI Taxonomy" id="2926617"/>
    <lineage>
        <taxon>Bacteria</taxon>
        <taxon>Pseudomonadati</taxon>
        <taxon>Pseudomonadota</taxon>
        <taxon>Gammaproteobacteria</taxon>
        <taxon>Cellvibrionales</taxon>
        <taxon>Microbulbiferaceae</taxon>
        <taxon>Microbulbifer</taxon>
    </lineage>
</organism>
<evidence type="ECO:0000313" key="2">
    <source>
        <dbReference type="Proteomes" id="UP001139028"/>
    </source>
</evidence>
<dbReference type="EMBL" id="JALBWM010000131">
    <property type="protein sequence ID" value="MCO1336393.1"/>
    <property type="molecule type" value="Genomic_DNA"/>
</dbReference>
<dbReference type="Proteomes" id="UP001139028">
    <property type="component" value="Unassembled WGS sequence"/>
</dbReference>